<keyword evidence="3" id="KW-1185">Reference proteome</keyword>
<feature type="coiled-coil region" evidence="1">
    <location>
        <begin position="113"/>
        <end position="140"/>
    </location>
</feature>
<accession>H2ZBF8</accession>
<sequence>EFQRLVADRVAQEDKRHQVNAAHLESRIASLQQDYLHLENEFREALHIESERYNEVHSRCESAMLNADRFHQLYQSSSENEEKSKSLISQMTAIIKQQKVKIEEMSKSKAEINQHYQVQVNSLEGALEKEREKVTQLEQIKRDKLKLLSNNVALQSLIDGLREERKVWGEELAQQGSSLAQDRGRLEMKVESLNAEIVSLKKSNERDLDLLRIKSKVVDDQTDTILKMKEALVEKDKEVRAKLDEDLQHHRRLEQHIEDLTQDNAALKEQNDYLLERKKQLKTHIAQLEQEQSTLQDDHQRLKKKWSEKSDLLSKLEVQVKNLSVAAKQRENKLQLEKEEALASKSSMEDRMARMDSTFQEQLDAIRVSHEQQMNVVQNQHQSELERCQKKIHSTEEEMREILRDAEMQKKSMQNKLMHIKDNFHEL</sequence>
<name>H2ZBF8_CIOSA</name>
<organism evidence="2 3">
    <name type="scientific">Ciona savignyi</name>
    <name type="common">Pacific transparent sea squirt</name>
    <dbReference type="NCBI Taxonomy" id="51511"/>
    <lineage>
        <taxon>Eukaryota</taxon>
        <taxon>Metazoa</taxon>
        <taxon>Chordata</taxon>
        <taxon>Tunicata</taxon>
        <taxon>Ascidiacea</taxon>
        <taxon>Phlebobranchia</taxon>
        <taxon>Cionidae</taxon>
        <taxon>Ciona</taxon>
    </lineage>
</organism>
<reference evidence="3" key="1">
    <citation type="submission" date="2003-08" db="EMBL/GenBank/DDBJ databases">
        <authorList>
            <person name="Birren B."/>
            <person name="Nusbaum C."/>
            <person name="Abebe A."/>
            <person name="Abouelleil A."/>
            <person name="Adekoya E."/>
            <person name="Ait-zahra M."/>
            <person name="Allen N."/>
            <person name="Allen T."/>
            <person name="An P."/>
            <person name="Anderson M."/>
            <person name="Anderson S."/>
            <person name="Arachchi H."/>
            <person name="Armbruster J."/>
            <person name="Bachantsang P."/>
            <person name="Baldwin J."/>
            <person name="Barry A."/>
            <person name="Bayul T."/>
            <person name="Blitshsteyn B."/>
            <person name="Bloom T."/>
            <person name="Blye J."/>
            <person name="Boguslavskiy L."/>
            <person name="Borowsky M."/>
            <person name="Boukhgalter B."/>
            <person name="Brunache A."/>
            <person name="Butler J."/>
            <person name="Calixte N."/>
            <person name="Calvo S."/>
            <person name="Camarata J."/>
            <person name="Campo K."/>
            <person name="Chang J."/>
            <person name="Cheshatsang Y."/>
            <person name="Citroen M."/>
            <person name="Collymore A."/>
            <person name="Considine T."/>
            <person name="Cook A."/>
            <person name="Cooke P."/>
            <person name="Corum B."/>
            <person name="Cuomo C."/>
            <person name="David R."/>
            <person name="Dawoe T."/>
            <person name="Degray S."/>
            <person name="Dodge S."/>
            <person name="Dooley K."/>
            <person name="Dorje P."/>
            <person name="Dorjee K."/>
            <person name="Dorris L."/>
            <person name="Duffey N."/>
            <person name="Dupes A."/>
            <person name="Elkins T."/>
            <person name="Engels R."/>
            <person name="Erickson J."/>
            <person name="Farina A."/>
            <person name="Faro S."/>
            <person name="Ferreira P."/>
            <person name="Fischer H."/>
            <person name="Fitzgerald M."/>
            <person name="Foley K."/>
            <person name="Gage D."/>
            <person name="Galagan J."/>
            <person name="Gearin G."/>
            <person name="Gnerre S."/>
            <person name="Gnirke A."/>
            <person name="Goyette A."/>
            <person name="Graham J."/>
            <person name="Grandbois E."/>
            <person name="Gyaltsen K."/>
            <person name="Hafez N."/>
            <person name="Hagopian D."/>
            <person name="Hagos B."/>
            <person name="Hall J."/>
            <person name="Hatcher B."/>
            <person name="Heller A."/>
            <person name="Higgins H."/>
            <person name="Honan T."/>
            <person name="Horn A."/>
            <person name="Houde N."/>
            <person name="Hughes L."/>
            <person name="Hulme W."/>
            <person name="Husby E."/>
            <person name="Iliev I."/>
            <person name="Jaffe D."/>
            <person name="Jones C."/>
            <person name="Kamal M."/>
            <person name="Kamat A."/>
            <person name="Kamvysselis M."/>
            <person name="Karlsson E."/>
            <person name="Kells C."/>
            <person name="Kieu A."/>
            <person name="Kisner P."/>
            <person name="Kodira C."/>
            <person name="Kulbokas E."/>
            <person name="Labutti K."/>
            <person name="Lama D."/>
            <person name="Landers T."/>
            <person name="Leger J."/>
            <person name="Levine S."/>
            <person name="Lewis D."/>
            <person name="Lewis T."/>
            <person name="Lindblad-toh K."/>
            <person name="Liu X."/>
            <person name="Lokyitsang T."/>
            <person name="Lokyitsang Y."/>
            <person name="Lucien O."/>
            <person name="Lui A."/>
            <person name="Ma L.J."/>
            <person name="Mabbitt R."/>
            <person name="Macdonald J."/>
            <person name="Maclean C."/>
            <person name="Major J."/>
            <person name="Manning J."/>
            <person name="Marabella R."/>
            <person name="Maru K."/>
            <person name="Matthews C."/>
            <person name="Mauceli E."/>
            <person name="Mccarthy M."/>
            <person name="Mcdonough S."/>
            <person name="Mcghee T."/>
            <person name="Meldrim J."/>
            <person name="Meneus L."/>
            <person name="Mesirov J."/>
            <person name="Mihalev A."/>
            <person name="Mihova T."/>
            <person name="Mikkelsen T."/>
            <person name="Mlenga V."/>
            <person name="Moru K."/>
            <person name="Mozes J."/>
            <person name="Mulrain L."/>
            <person name="Munson G."/>
            <person name="Naylor J."/>
            <person name="Newes C."/>
            <person name="Nguyen C."/>
            <person name="Nguyen N."/>
            <person name="Nguyen T."/>
            <person name="Nicol R."/>
            <person name="Nielsen C."/>
            <person name="Nizzari M."/>
            <person name="Norbu C."/>
            <person name="Norbu N."/>
            <person name="O'donnell P."/>
            <person name="Okoawo O."/>
            <person name="O'leary S."/>
            <person name="Omotosho B."/>
            <person name="O'neill K."/>
            <person name="Osman S."/>
            <person name="Parker S."/>
            <person name="Perrin D."/>
            <person name="Phunkhang P."/>
            <person name="Piqani B."/>
            <person name="Purcell S."/>
            <person name="Rachupka T."/>
            <person name="Ramasamy U."/>
            <person name="Rameau R."/>
            <person name="Ray V."/>
            <person name="Raymond C."/>
            <person name="Retta R."/>
            <person name="Richardson S."/>
            <person name="Rise C."/>
            <person name="Rodriguez J."/>
            <person name="Rogers J."/>
            <person name="Rogov P."/>
            <person name="Rutman M."/>
            <person name="Schupbach R."/>
            <person name="Seaman C."/>
            <person name="Settipalli S."/>
            <person name="Sharpe T."/>
            <person name="Sheridan J."/>
            <person name="Sherpa N."/>
            <person name="Shi J."/>
            <person name="Smirnov S."/>
            <person name="Smith C."/>
            <person name="Sougnez C."/>
            <person name="Spencer B."/>
            <person name="Stalker J."/>
            <person name="Stange-thomann N."/>
            <person name="Stavropoulos S."/>
            <person name="Stetson K."/>
            <person name="Stone C."/>
            <person name="Stone S."/>
            <person name="Stubbs M."/>
            <person name="Talamas J."/>
            <person name="Tchuinga P."/>
            <person name="Tenzing P."/>
            <person name="Tesfaye S."/>
            <person name="Theodore J."/>
            <person name="Thoulutsang Y."/>
            <person name="Topham K."/>
            <person name="Towey S."/>
            <person name="Tsamla T."/>
            <person name="Tsomo N."/>
            <person name="Vallee D."/>
            <person name="Vassiliev H."/>
            <person name="Venkataraman V."/>
            <person name="Vinson J."/>
            <person name="Vo A."/>
            <person name="Wade C."/>
            <person name="Wang S."/>
            <person name="Wangchuk T."/>
            <person name="Wangdi T."/>
            <person name="Whittaker C."/>
            <person name="Wilkinson J."/>
            <person name="Wu Y."/>
            <person name="Wyman D."/>
            <person name="Yadav S."/>
            <person name="Yang S."/>
            <person name="Yang X."/>
            <person name="Yeager S."/>
            <person name="Yee E."/>
            <person name="Young G."/>
            <person name="Zainoun J."/>
            <person name="Zembeck L."/>
            <person name="Zimmer A."/>
            <person name="Zody M."/>
            <person name="Lander E."/>
        </authorList>
    </citation>
    <scope>NUCLEOTIDE SEQUENCE [LARGE SCALE GENOMIC DNA]</scope>
</reference>
<dbReference type="HOGENOM" id="CLU_620015_0_0_1"/>
<evidence type="ECO:0000313" key="3">
    <source>
        <dbReference type="Proteomes" id="UP000007875"/>
    </source>
</evidence>
<reference evidence="2" key="3">
    <citation type="submission" date="2025-09" db="UniProtKB">
        <authorList>
            <consortium name="Ensembl"/>
        </authorList>
    </citation>
    <scope>IDENTIFICATION</scope>
</reference>
<proteinExistence type="predicted"/>
<evidence type="ECO:0000313" key="2">
    <source>
        <dbReference type="Ensembl" id="ENSCSAVP00000014923.1"/>
    </source>
</evidence>
<keyword evidence="1" id="KW-0175">Coiled coil</keyword>
<evidence type="ECO:0000256" key="1">
    <source>
        <dbReference type="SAM" id="Coils"/>
    </source>
</evidence>
<dbReference type="Proteomes" id="UP000007875">
    <property type="component" value="Unassembled WGS sequence"/>
</dbReference>
<dbReference type="Ensembl" id="ENSCSAVT00000015097.1">
    <property type="protein sequence ID" value="ENSCSAVP00000014923.1"/>
    <property type="gene ID" value="ENSCSAVG00000008737.1"/>
</dbReference>
<reference evidence="2" key="2">
    <citation type="submission" date="2025-08" db="UniProtKB">
        <authorList>
            <consortium name="Ensembl"/>
        </authorList>
    </citation>
    <scope>IDENTIFICATION</scope>
</reference>
<dbReference type="AlphaFoldDB" id="H2ZBF8"/>
<dbReference type="GeneTree" id="ENSGT00940000157414"/>
<protein>
    <submittedName>
        <fullName evidence="2">Uncharacterized protein</fullName>
    </submittedName>
</protein>
<feature type="coiled-coil region" evidence="1">
    <location>
        <begin position="378"/>
        <end position="423"/>
    </location>
</feature>
<feature type="coiled-coil region" evidence="1">
    <location>
        <begin position="243"/>
        <end position="340"/>
    </location>
</feature>